<comment type="caution">
    <text evidence="1">The sequence shown here is derived from an EMBL/GenBank/DDBJ whole genome shotgun (WGS) entry which is preliminary data.</text>
</comment>
<reference evidence="2" key="1">
    <citation type="journal article" date="2023" name="Nat. Plants">
        <title>Single-cell RNA sequencing provides a high-resolution roadmap for understanding the multicellular compartmentation of specialized metabolism.</title>
        <authorList>
            <person name="Sun S."/>
            <person name="Shen X."/>
            <person name="Li Y."/>
            <person name="Li Y."/>
            <person name="Wang S."/>
            <person name="Li R."/>
            <person name="Zhang H."/>
            <person name="Shen G."/>
            <person name="Guo B."/>
            <person name="Wei J."/>
            <person name="Xu J."/>
            <person name="St-Pierre B."/>
            <person name="Chen S."/>
            <person name="Sun C."/>
        </authorList>
    </citation>
    <scope>NUCLEOTIDE SEQUENCE [LARGE SCALE GENOMIC DNA]</scope>
</reference>
<organism evidence="1 2">
    <name type="scientific">Catharanthus roseus</name>
    <name type="common">Madagascar periwinkle</name>
    <name type="synonym">Vinca rosea</name>
    <dbReference type="NCBI Taxonomy" id="4058"/>
    <lineage>
        <taxon>Eukaryota</taxon>
        <taxon>Viridiplantae</taxon>
        <taxon>Streptophyta</taxon>
        <taxon>Embryophyta</taxon>
        <taxon>Tracheophyta</taxon>
        <taxon>Spermatophyta</taxon>
        <taxon>Magnoliopsida</taxon>
        <taxon>eudicotyledons</taxon>
        <taxon>Gunneridae</taxon>
        <taxon>Pentapetalae</taxon>
        <taxon>asterids</taxon>
        <taxon>lamiids</taxon>
        <taxon>Gentianales</taxon>
        <taxon>Apocynaceae</taxon>
        <taxon>Rauvolfioideae</taxon>
        <taxon>Vinceae</taxon>
        <taxon>Catharanthinae</taxon>
        <taxon>Catharanthus</taxon>
    </lineage>
</organism>
<keyword evidence="2" id="KW-1185">Reference proteome</keyword>
<sequence length="607" mass="68993">MAGGGGGRTLEQTPTWAVAVVCFVLVAVSIVIEHIIHMIGKWLKSKNKRPLYEALEKIKAELMLLGFISLLLTVGQGPISNICISKKVGDTWHPCSKKAEAKLNKYPTATQTDESSSSSEDHGRKLLFATAEGARRILAGGGGTDKCAAKGKVPFVSADGIHQLHIFIFVLAVFHVLYCILTYALGRAKMSSWKAWEKETRTAEYQFSHDPERFRFARETSFGRRHLSFWSKTPVLLWVVCFFRQFVRSVPKVDYLTLRHGFIMAHLAPQSHVNFDFQQYINRSLDEDFKVVVGISPPIWFFAMVFLLFNTHGWYSYLWLPFIPLIIILLVGTKLQVIITKMGLRIQERGEVVKGVPVVQPGDDLFWFNRPRLILYLINFVLFQNAFQLAFFAWTWYEFGLKSCFHDHTEDIVIRITMGVLIQILCSYVTLPLYALVTQMGSTMKPTIFNERVAAALKNWHHTAKKHVKESKHSGMASPMSSRPTTPTRGMSPVHLLRHYRSELESYHNSPNRSNFDVERWETEGSTSPTRFYQGFNDSPRRQHQIELGYVDSDQPAAAEVQGISSSSQVAPLPQVNLTSQHEINMPGSMNSSVRTKDFSFDKRSHL</sequence>
<dbReference type="EMBL" id="CM044704">
    <property type="protein sequence ID" value="KAI5666220.1"/>
    <property type="molecule type" value="Genomic_DNA"/>
</dbReference>
<accession>A0ACC0AZB8</accession>
<evidence type="ECO:0000313" key="2">
    <source>
        <dbReference type="Proteomes" id="UP001060085"/>
    </source>
</evidence>
<evidence type="ECO:0000313" key="1">
    <source>
        <dbReference type="EMBL" id="KAI5666220.1"/>
    </source>
</evidence>
<dbReference type="Proteomes" id="UP001060085">
    <property type="component" value="Linkage Group LG04"/>
</dbReference>
<proteinExistence type="predicted"/>
<name>A0ACC0AZB8_CATRO</name>
<protein>
    <submittedName>
        <fullName evidence="1">Uncharacterized protein</fullName>
    </submittedName>
</protein>
<gene>
    <name evidence="1" type="ORF">M9H77_16073</name>
</gene>